<comment type="caution">
    <text evidence="7">The sequence shown here is derived from an EMBL/GenBank/DDBJ whole genome shotgun (WGS) entry which is preliminary data.</text>
</comment>
<keyword evidence="2" id="KW-1003">Cell membrane</keyword>
<feature type="transmembrane region" description="Helical" evidence="6">
    <location>
        <begin position="132"/>
        <end position="156"/>
    </location>
</feature>
<keyword evidence="5 6" id="KW-0472">Membrane</keyword>
<organism evidence="7 8">
    <name type="scientific">Tessaracoccus flavescens</name>
    <dbReference type="NCBI Taxonomy" id="399497"/>
    <lineage>
        <taxon>Bacteria</taxon>
        <taxon>Bacillati</taxon>
        <taxon>Actinomycetota</taxon>
        <taxon>Actinomycetes</taxon>
        <taxon>Propionibacteriales</taxon>
        <taxon>Propionibacteriaceae</taxon>
        <taxon>Tessaracoccus</taxon>
    </lineage>
</organism>
<feature type="transmembrane region" description="Helical" evidence="6">
    <location>
        <begin position="309"/>
        <end position="327"/>
    </location>
</feature>
<dbReference type="InterPro" id="IPR001851">
    <property type="entry name" value="ABC_transp_permease"/>
</dbReference>
<gene>
    <name evidence="7" type="ORF">K8V15_00655</name>
</gene>
<proteinExistence type="predicted"/>
<dbReference type="AlphaFoldDB" id="A0A921EL45"/>
<dbReference type="EMBL" id="DYZF01000018">
    <property type="protein sequence ID" value="HJE50492.1"/>
    <property type="molecule type" value="Genomic_DNA"/>
</dbReference>
<feature type="transmembrane region" description="Helical" evidence="6">
    <location>
        <begin position="106"/>
        <end position="125"/>
    </location>
</feature>
<dbReference type="Proteomes" id="UP000712713">
    <property type="component" value="Unassembled WGS sequence"/>
</dbReference>
<dbReference type="Pfam" id="PF02653">
    <property type="entry name" value="BPD_transp_2"/>
    <property type="match status" value="1"/>
</dbReference>
<evidence type="ECO:0000256" key="6">
    <source>
        <dbReference type="SAM" id="Phobius"/>
    </source>
</evidence>
<evidence type="ECO:0000256" key="1">
    <source>
        <dbReference type="ARBA" id="ARBA00004651"/>
    </source>
</evidence>
<keyword evidence="4 6" id="KW-1133">Transmembrane helix</keyword>
<feature type="transmembrane region" description="Helical" evidence="6">
    <location>
        <begin position="28"/>
        <end position="45"/>
    </location>
</feature>
<dbReference type="GO" id="GO:0005886">
    <property type="term" value="C:plasma membrane"/>
    <property type="evidence" value="ECO:0007669"/>
    <property type="project" value="UniProtKB-SubCell"/>
</dbReference>
<feature type="transmembrane region" description="Helical" evidence="6">
    <location>
        <begin position="176"/>
        <end position="198"/>
    </location>
</feature>
<evidence type="ECO:0000256" key="5">
    <source>
        <dbReference type="ARBA" id="ARBA00023136"/>
    </source>
</evidence>
<reference evidence="7" key="1">
    <citation type="journal article" date="2021" name="PeerJ">
        <title>Extensive microbial diversity within the chicken gut microbiome revealed by metagenomics and culture.</title>
        <authorList>
            <person name="Gilroy R."/>
            <person name="Ravi A."/>
            <person name="Getino M."/>
            <person name="Pursley I."/>
            <person name="Horton D.L."/>
            <person name="Alikhan N.F."/>
            <person name="Baker D."/>
            <person name="Gharbi K."/>
            <person name="Hall N."/>
            <person name="Watson M."/>
            <person name="Adriaenssens E.M."/>
            <person name="Foster-Nyarko E."/>
            <person name="Jarju S."/>
            <person name="Secka A."/>
            <person name="Antonio M."/>
            <person name="Oren A."/>
            <person name="Chaudhuri R.R."/>
            <person name="La Ragione R."/>
            <person name="Hildebrand F."/>
            <person name="Pallen M.J."/>
        </authorList>
    </citation>
    <scope>NUCLEOTIDE SEQUENCE</scope>
    <source>
        <strain evidence="7">ChiGjej3B3-7470</strain>
    </source>
</reference>
<name>A0A921EL45_9ACTN</name>
<reference evidence="7" key="2">
    <citation type="submission" date="2021-09" db="EMBL/GenBank/DDBJ databases">
        <authorList>
            <person name="Gilroy R."/>
        </authorList>
    </citation>
    <scope>NUCLEOTIDE SEQUENCE</scope>
    <source>
        <strain evidence="7">ChiGjej3B3-7470</strain>
    </source>
</reference>
<keyword evidence="3 6" id="KW-0812">Transmembrane</keyword>
<evidence type="ECO:0000256" key="3">
    <source>
        <dbReference type="ARBA" id="ARBA00022692"/>
    </source>
</evidence>
<evidence type="ECO:0000313" key="7">
    <source>
        <dbReference type="EMBL" id="HJE50492.1"/>
    </source>
</evidence>
<protein>
    <submittedName>
        <fullName evidence="7">ABC transporter permease</fullName>
    </submittedName>
</protein>
<dbReference type="PANTHER" id="PTHR32196:SF72">
    <property type="entry name" value="RIBOSE IMPORT PERMEASE PROTEIN RBSC"/>
    <property type="match status" value="1"/>
</dbReference>
<evidence type="ECO:0000256" key="2">
    <source>
        <dbReference type="ARBA" id="ARBA00022475"/>
    </source>
</evidence>
<feature type="transmembrane region" description="Helical" evidence="6">
    <location>
        <begin position="229"/>
        <end position="248"/>
    </location>
</feature>
<accession>A0A921EL45</accession>
<feature type="transmembrane region" description="Helical" evidence="6">
    <location>
        <begin position="82"/>
        <end position="100"/>
    </location>
</feature>
<dbReference type="CDD" id="cd06579">
    <property type="entry name" value="TM_PBP1_transp_AraH_like"/>
    <property type="match status" value="1"/>
</dbReference>
<comment type="subcellular location">
    <subcellularLocation>
        <location evidence="1">Cell membrane</location>
        <topology evidence="1">Multi-pass membrane protein</topology>
    </subcellularLocation>
</comment>
<dbReference type="GO" id="GO:0022857">
    <property type="term" value="F:transmembrane transporter activity"/>
    <property type="evidence" value="ECO:0007669"/>
    <property type="project" value="InterPro"/>
</dbReference>
<sequence length="335" mass="35049">MSTNAQGTDTPVVESGVSRFLKSSIQQVFVFAALILIYVFFMFAAPNFAQPSIFLDIVQQSAYVGVMALGATFIIATGGIDLSVGTGMTLVAVMAGVFLSGDWLNLPLGGGLILILLVGALMGLLNGLNISVLGLPPFIATLAMMMVARGLALVISGKSTISIKNPGYVWLANGELIPGVKNAVLIFVVMAIIAGVMLNKTLLGRYAIAIGSNEEATRLSGVNVRFWKTMVYVTAGVFMALGAILYSARFGFVQPAEGVGFELNVIAAVVIGGTSLAGGRANIIGTVVGALIMETLKKGLQMMSIAQEWQLVVTGVVVLIAVFVDIVRRKRATAV</sequence>
<dbReference type="PANTHER" id="PTHR32196">
    <property type="entry name" value="ABC TRANSPORTER PERMEASE PROTEIN YPHD-RELATED-RELATED"/>
    <property type="match status" value="1"/>
</dbReference>
<evidence type="ECO:0000256" key="4">
    <source>
        <dbReference type="ARBA" id="ARBA00022989"/>
    </source>
</evidence>
<evidence type="ECO:0000313" key="8">
    <source>
        <dbReference type="Proteomes" id="UP000712713"/>
    </source>
</evidence>